<proteinExistence type="predicted"/>
<accession>A0AC61L1P9</accession>
<dbReference type="EMBL" id="PQXF01000020">
    <property type="protein sequence ID" value="PXF60015.1"/>
    <property type="molecule type" value="Genomic_DNA"/>
</dbReference>
<evidence type="ECO:0000313" key="2">
    <source>
        <dbReference type="Proteomes" id="UP000248329"/>
    </source>
</evidence>
<protein>
    <submittedName>
        <fullName evidence="1">Uncharacterized protein</fullName>
    </submittedName>
</protein>
<dbReference type="Proteomes" id="UP000248329">
    <property type="component" value="Unassembled WGS sequence"/>
</dbReference>
<sequence length="72" mass="7279">MQGNSGVDVLIVGHLYTPFIEQSDVLIMCPGSPTVSRLADWSVVELVVEGGCVNGQVISLGAGACFVGASGA</sequence>
<reference evidence="1" key="1">
    <citation type="submission" date="2018-01" db="EMBL/GenBank/DDBJ databases">
        <authorList>
            <person name="Krukenberg V."/>
        </authorList>
    </citation>
    <scope>NUCLEOTIDE SEQUENCE</scope>
    <source>
        <strain evidence="1">E20ANME2</strain>
    </source>
</reference>
<name>A0AC61L1P9_9EURY</name>
<organism evidence="1 2">
    <name type="scientific">Candidatus Methanogaster sp</name>
    <dbReference type="NCBI Taxonomy" id="3386292"/>
    <lineage>
        <taxon>Archaea</taxon>
        <taxon>Methanobacteriati</taxon>
        <taxon>Methanobacteriota</taxon>
        <taxon>Stenosarchaea group</taxon>
        <taxon>Methanomicrobia</taxon>
        <taxon>Methanosarcinales</taxon>
        <taxon>ANME-2 cluster</taxon>
        <taxon>Candidatus Methanogasteraceae</taxon>
        <taxon>Candidatus Methanogaster</taxon>
    </lineage>
</organism>
<evidence type="ECO:0000313" key="1">
    <source>
        <dbReference type="EMBL" id="PXF60015.1"/>
    </source>
</evidence>
<comment type="caution">
    <text evidence="1">The sequence shown here is derived from an EMBL/GenBank/DDBJ whole genome shotgun (WGS) entry which is preliminary data.</text>
</comment>
<gene>
    <name evidence="1" type="ORF">C4B59_10340</name>
</gene>